<dbReference type="AlphaFoldDB" id="A0A2Z5ZF27"/>
<sequence>MPVLAGSVLVFQVAKAYVLGLRVVWNCLSEALGCGRASCDEGAVFQG</sequence>
<dbReference type="EMBL" id="AP018515">
    <property type="protein sequence ID" value="BBC78975.1"/>
    <property type="molecule type" value="Genomic_DNA"/>
</dbReference>
<dbReference type="KEGG" id="aot:AcetOri_orf00906"/>
<accession>A0A2Z5ZF27</accession>
<evidence type="ECO:0000313" key="2">
    <source>
        <dbReference type="Proteomes" id="UP000270034"/>
    </source>
</evidence>
<proteinExistence type="predicted"/>
<protein>
    <submittedName>
        <fullName evidence="1">Lactoperoxidase isoform 3</fullName>
    </submittedName>
</protein>
<gene>
    <name evidence="1" type="ORF">AcetOrient_orf00906</name>
</gene>
<keyword evidence="1" id="KW-0575">Peroxidase</keyword>
<organism evidence="1 2">
    <name type="scientific">Acetobacter orientalis</name>
    <dbReference type="NCBI Taxonomy" id="146474"/>
    <lineage>
        <taxon>Bacteria</taxon>
        <taxon>Pseudomonadati</taxon>
        <taxon>Pseudomonadota</taxon>
        <taxon>Alphaproteobacteria</taxon>
        <taxon>Acetobacterales</taxon>
        <taxon>Acetobacteraceae</taxon>
        <taxon>Acetobacter</taxon>
    </lineage>
</organism>
<evidence type="ECO:0000313" key="1">
    <source>
        <dbReference type="EMBL" id="BBC78975.1"/>
    </source>
</evidence>
<dbReference type="GO" id="GO:0004601">
    <property type="term" value="F:peroxidase activity"/>
    <property type="evidence" value="ECO:0007669"/>
    <property type="project" value="UniProtKB-KW"/>
</dbReference>
<reference evidence="1 2" key="1">
    <citation type="submission" date="2018-02" db="EMBL/GenBank/DDBJ databases">
        <title>Acetobacter orientalis genome.</title>
        <authorList>
            <person name="Nakashima N."/>
            <person name="Tamura T."/>
        </authorList>
    </citation>
    <scope>NUCLEOTIDE SEQUENCE [LARGE SCALE GENOMIC DNA]</scope>
    <source>
        <strain evidence="1 2">FAN1</strain>
    </source>
</reference>
<name>A0A2Z5ZF27_9PROT</name>
<dbReference type="Proteomes" id="UP000270034">
    <property type="component" value="Chromosome"/>
</dbReference>
<keyword evidence="1" id="KW-0560">Oxidoreductase</keyword>